<accession>A0ABU3Z9W5</accession>
<feature type="domain" description="SLH" evidence="3">
    <location>
        <begin position="22"/>
        <end position="85"/>
    </location>
</feature>
<dbReference type="PROSITE" id="PS51272">
    <property type="entry name" value="SLH"/>
    <property type="match status" value="1"/>
</dbReference>
<protein>
    <submittedName>
        <fullName evidence="4">S-layer homology domain-containing protein</fullName>
    </submittedName>
</protein>
<dbReference type="Pfam" id="PF00395">
    <property type="entry name" value="SLH"/>
    <property type="match status" value="1"/>
</dbReference>
<dbReference type="InterPro" id="IPR001119">
    <property type="entry name" value="SLH_dom"/>
</dbReference>
<keyword evidence="2" id="KW-0732">Signal</keyword>
<dbReference type="SUPFAM" id="SSF56935">
    <property type="entry name" value="Porins"/>
    <property type="match status" value="1"/>
</dbReference>
<proteinExistence type="predicted"/>
<dbReference type="InterPro" id="IPR051465">
    <property type="entry name" value="Cell_Envelope_Struct_Comp"/>
</dbReference>
<keyword evidence="1" id="KW-0175">Coiled coil</keyword>
<sequence length="425" mass="46957">MKKQFAAIFAATAVLGVTTAFAANPFSDVTPDSWAYQSVSQLASTGIINGYPDGTFKGQNNITRYEMAQMVAKAMANQDRANAEQQAMINRLADEFASELNNLGVRVAALENKVGNVKVTGDMRLRYRGSEESDKVLNNDSDVTKRTKYAYKKHSKFDYRGRIQFNATVNEDTQAVVRLSSDNIEFGDSDTNGVMIDRAYVTHKFGDNVKVTAGRYQQLIGAGLLYDDTFDGANVKVGNEKVQLEAAYGYLIEGNSAKYNFDKNTEDTNTGFTYVGLKGQVANNTTLGGFWGSFKGKIDDDVYGFNLNANFGKVWVGGEWTDMDNTKDAQAWVAGLGYGNYNMAKAGTWAAKVQYFDQESGAIIPSSTWNQAYYGRDVDAKGWMATAQYALQKNVGLAAYYGFNWETQKGADLGDFYRAELNYKF</sequence>
<evidence type="ECO:0000313" key="5">
    <source>
        <dbReference type="Proteomes" id="UP001272515"/>
    </source>
</evidence>
<evidence type="ECO:0000259" key="3">
    <source>
        <dbReference type="PROSITE" id="PS51272"/>
    </source>
</evidence>
<evidence type="ECO:0000256" key="2">
    <source>
        <dbReference type="SAM" id="SignalP"/>
    </source>
</evidence>
<gene>
    <name evidence="4" type="ORF">RVY80_07665</name>
</gene>
<reference evidence="4 5" key="1">
    <citation type="submission" date="2023-10" db="EMBL/GenBank/DDBJ databases">
        <title>Veillonella sp. nov., isolated from a pig farm feces dump.</title>
        <authorList>
            <person name="Chang Y.-H."/>
        </authorList>
    </citation>
    <scope>NUCLEOTIDE SEQUENCE [LARGE SCALE GENOMIC DNA]</scope>
    <source>
        <strain evidence="4 5">YH-vei2233</strain>
    </source>
</reference>
<feature type="chain" id="PRO_5046825887" evidence="2">
    <location>
        <begin position="23"/>
        <end position="425"/>
    </location>
</feature>
<comment type="caution">
    <text evidence="4">The sequence shown here is derived from an EMBL/GenBank/DDBJ whole genome shotgun (WGS) entry which is preliminary data.</text>
</comment>
<dbReference type="RefSeq" id="WP_317330136.1">
    <property type="nucleotide sequence ID" value="NZ_JAWJZB010000008.1"/>
</dbReference>
<dbReference type="EMBL" id="JAWJZB010000008">
    <property type="protein sequence ID" value="MDV5088715.1"/>
    <property type="molecule type" value="Genomic_DNA"/>
</dbReference>
<keyword evidence="5" id="KW-1185">Reference proteome</keyword>
<feature type="coiled-coil region" evidence="1">
    <location>
        <begin position="75"/>
        <end position="113"/>
    </location>
</feature>
<dbReference type="Proteomes" id="UP001272515">
    <property type="component" value="Unassembled WGS sequence"/>
</dbReference>
<name>A0ABU3Z9W5_9FIRM</name>
<organism evidence="4 5">
    <name type="scientific">Veillonella absiana</name>
    <dbReference type="NCBI Taxonomy" id="3079305"/>
    <lineage>
        <taxon>Bacteria</taxon>
        <taxon>Bacillati</taxon>
        <taxon>Bacillota</taxon>
        <taxon>Negativicutes</taxon>
        <taxon>Veillonellales</taxon>
        <taxon>Veillonellaceae</taxon>
        <taxon>Veillonella</taxon>
    </lineage>
</organism>
<dbReference type="PANTHER" id="PTHR43308:SF1">
    <property type="entry name" value="OUTER MEMBRANE PROTEIN ALPHA"/>
    <property type="match status" value="1"/>
</dbReference>
<evidence type="ECO:0000256" key="1">
    <source>
        <dbReference type="SAM" id="Coils"/>
    </source>
</evidence>
<feature type="signal peptide" evidence="2">
    <location>
        <begin position="1"/>
        <end position="22"/>
    </location>
</feature>
<dbReference type="PANTHER" id="PTHR43308">
    <property type="entry name" value="OUTER MEMBRANE PROTEIN ALPHA-RELATED"/>
    <property type="match status" value="1"/>
</dbReference>
<evidence type="ECO:0000313" key="4">
    <source>
        <dbReference type="EMBL" id="MDV5088715.1"/>
    </source>
</evidence>